<keyword evidence="1" id="KW-0472">Membrane</keyword>
<organism evidence="2 3">
    <name type="scientific">Alcanivorax hongdengensis A-11-3</name>
    <dbReference type="NCBI Taxonomy" id="1177179"/>
    <lineage>
        <taxon>Bacteria</taxon>
        <taxon>Pseudomonadati</taxon>
        <taxon>Pseudomonadota</taxon>
        <taxon>Gammaproteobacteria</taxon>
        <taxon>Oceanospirillales</taxon>
        <taxon>Alcanivoracaceae</taxon>
        <taxon>Alcanivorax</taxon>
    </lineage>
</organism>
<dbReference type="PATRIC" id="fig|1177179.3.peg.209"/>
<dbReference type="AlphaFoldDB" id="L0WIQ1"/>
<dbReference type="Proteomes" id="UP000010164">
    <property type="component" value="Unassembled WGS sequence"/>
</dbReference>
<dbReference type="Pfam" id="PF10118">
    <property type="entry name" value="Metal_hydrol"/>
    <property type="match status" value="1"/>
</dbReference>
<dbReference type="PANTHER" id="PTHR39456:SF1">
    <property type="entry name" value="METAL-DEPENDENT HYDROLASE"/>
    <property type="match status" value="1"/>
</dbReference>
<protein>
    <recommendedName>
        <fullName evidence="4">Metal-dependent hydrolase</fullName>
    </recommendedName>
</protein>
<keyword evidence="1" id="KW-1133">Transmembrane helix</keyword>
<name>L0WIQ1_9GAMM</name>
<proteinExistence type="predicted"/>
<evidence type="ECO:0000313" key="2">
    <source>
        <dbReference type="EMBL" id="EKF76042.1"/>
    </source>
</evidence>
<feature type="transmembrane region" description="Helical" evidence="1">
    <location>
        <begin position="198"/>
        <end position="220"/>
    </location>
</feature>
<dbReference type="OrthoDB" id="5727566at2"/>
<keyword evidence="3" id="KW-1185">Reference proteome</keyword>
<accession>L0WIQ1</accession>
<reference evidence="2 3" key="1">
    <citation type="journal article" date="2012" name="J. Bacteriol.">
        <title>Genome Sequence of the Alkane-Degrading Bacterium Alcanivorax hongdengensis Type Strain A-11-3.</title>
        <authorList>
            <person name="Lai Q."/>
            <person name="Shao Z."/>
        </authorList>
    </citation>
    <scope>NUCLEOTIDE SEQUENCE [LARGE SCALE GENOMIC DNA]</scope>
    <source>
        <strain evidence="2 3">A-11-3</strain>
    </source>
</reference>
<gene>
    <name evidence="2" type="ORF">A11A3_01070</name>
</gene>
<keyword evidence="1" id="KW-0812">Transmembrane</keyword>
<dbReference type="EMBL" id="AMRJ01000001">
    <property type="protein sequence ID" value="EKF76042.1"/>
    <property type="molecule type" value="Genomic_DNA"/>
</dbReference>
<dbReference type="PANTHER" id="PTHR39456">
    <property type="entry name" value="METAL-DEPENDENT HYDROLASE"/>
    <property type="match status" value="1"/>
</dbReference>
<evidence type="ECO:0008006" key="4">
    <source>
        <dbReference type="Google" id="ProtNLM"/>
    </source>
</evidence>
<dbReference type="InterPro" id="IPR016516">
    <property type="entry name" value="UCP07580"/>
</dbReference>
<sequence>MNAVTRIGKKVRRLAGATVGIPPRQIDFHFAETSPRYMYGNNATASVHFAVLSGFFPPGEMFFVESVRRYRHRIADPQLKAEVSGFIGQEAIHSREHERLNAFLTERGIDTSVAEKSVKAGLWLLSRLPASQQLACTTFMEHFTASLAEQLLTDEEFRRRADPELLTLWEWHALEELEHKSVTYDVYNLIGNRWYQRLLALPLVIASLTPGLLISWSWMVAREGRATDWKDIAQGLSLLLGRKGFITGILPLMPEYFARNFHPAQRDTSALEQAWREKLFGENGQLRDVWRNAS</sequence>
<dbReference type="PIRSF" id="PIRSF007580">
    <property type="entry name" value="UCP07580"/>
    <property type="match status" value="1"/>
</dbReference>
<evidence type="ECO:0000256" key="1">
    <source>
        <dbReference type="SAM" id="Phobius"/>
    </source>
</evidence>
<dbReference type="RefSeq" id="WP_008927405.1">
    <property type="nucleotide sequence ID" value="NZ_AMRJ01000001.1"/>
</dbReference>
<dbReference type="STRING" id="1177179.A11A3_01070"/>
<dbReference type="eggNOG" id="COG3687">
    <property type="taxonomic scope" value="Bacteria"/>
</dbReference>
<evidence type="ECO:0000313" key="3">
    <source>
        <dbReference type="Proteomes" id="UP000010164"/>
    </source>
</evidence>
<comment type="caution">
    <text evidence="2">The sequence shown here is derived from an EMBL/GenBank/DDBJ whole genome shotgun (WGS) entry which is preliminary data.</text>
</comment>